<protein>
    <submittedName>
        <fullName evidence="1">Uncharacterized protein</fullName>
    </submittedName>
</protein>
<keyword evidence="2" id="KW-1185">Reference proteome</keyword>
<dbReference type="EMBL" id="BMEV01000018">
    <property type="protein sequence ID" value="GGH74301.1"/>
    <property type="molecule type" value="Genomic_DNA"/>
</dbReference>
<reference evidence="1" key="1">
    <citation type="journal article" date="2014" name="Int. J. Syst. Evol. Microbiol.">
        <title>Complete genome sequence of Corynebacterium casei LMG S-19264T (=DSM 44701T), isolated from a smear-ripened cheese.</title>
        <authorList>
            <consortium name="US DOE Joint Genome Institute (JGI-PGF)"/>
            <person name="Walter F."/>
            <person name="Albersmeier A."/>
            <person name="Kalinowski J."/>
            <person name="Ruckert C."/>
        </authorList>
    </citation>
    <scope>NUCLEOTIDE SEQUENCE</scope>
    <source>
        <strain evidence="1">CGMCC 1.12360</strain>
    </source>
</reference>
<gene>
    <name evidence="1" type="ORF">GCM10010978_13030</name>
</gene>
<evidence type="ECO:0000313" key="1">
    <source>
        <dbReference type="EMBL" id="GGH74301.1"/>
    </source>
</evidence>
<dbReference type="Proteomes" id="UP000602050">
    <property type="component" value="Unassembled WGS sequence"/>
</dbReference>
<dbReference type="AlphaFoldDB" id="A0A8J3EKY0"/>
<organism evidence="1 2">
    <name type="scientific">Compostibacillus humi</name>
    <dbReference type="NCBI Taxonomy" id="1245525"/>
    <lineage>
        <taxon>Bacteria</taxon>
        <taxon>Bacillati</taxon>
        <taxon>Bacillota</taxon>
        <taxon>Bacilli</taxon>
        <taxon>Bacillales</taxon>
        <taxon>Bacillaceae</taxon>
        <taxon>Compostibacillus</taxon>
    </lineage>
</organism>
<comment type="caution">
    <text evidence="1">The sequence shown here is derived from an EMBL/GenBank/DDBJ whole genome shotgun (WGS) entry which is preliminary data.</text>
</comment>
<accession>A0A8J3EKY0</accession>
<name>A0A8J3EKY0_9BACI</name>
<proteinExistence type="predicted"/>
<sequence length="72" mass="8513">MQKVREIIEGYETPYGLELLSTIHAVIHSKPEIKNNLQSVIEEVHNWNERKRKIFKEKHIKVALKHLNNVTV</sequence>
<evidence type="ECO:0000313" key="2">
    <source>
        <dbReference type="Proteomes" id="UP000602050"/>
    </source>
</evidence>
<reference evidence="1" key="2">
    <citation type="submission" date="2020-09" db="EMBL/GenBank/DDBJ databases">
        <authorList>
            <person name="Sun Q."/>
            <person name="Zhou Y."/>
        </authorList>
    </citation>
    <scope>NUCLEOTIDE SEQUENCE</scope>
    <source>
        <strain evidence="1">CGMCC 1.12360</strain>
    </source>
</reference>